<keyword evidence="12" id="KW-0067">ATP-binding</keyword>
<evidence type="ECO:0000256" key="8">
    <source>
        <dbReference type="ARBA" id="ARBA00022734"/>
    </source>
</evidence>
<protein>
    <recommendedName>
        <fullName evidence="2">non-specific serine/threonine protein kinase</fullName>
        <ecNumber evidence="2">2.7.11.1</ecNumber>
    </recommendedName>
</protein>
<dbReference type="Pfam" id="PF00024">
    <property type="entry name" value="PAN_1"/>
    <property type="match status" value="1"/>
</dbReference>
<dbReference type="Pfam" id="PF01453">
    <property type="entry name" value="B_lectin"/>
    <property type="match status" value="1"/>
</dbReference>
<evidence type="ECO:0000256" key="1">
    <source>
        <dbReference type="ARBA" id="ARBA00004251"/>
    </source>
</evidence>
<dbReference type="SUPFAM" id="SSF56112">
    <property type="entry name" value="Protein kinase-like (PK-like)"/>
    <property type="match status" value="1"/>
</dbReference>
<evidence type="ECO:0000256" key="19">
    <source>
        <dbReference type="ARBA" id="ARBA00048679"/>
    </source>
</evidence>
<keyword evidence="10" id="KW-0547">Nucleotide-binding</keyword>
<dbReference type="GO" id="GO:0030246">
    <property type="term" value="F:carbohydrate binding"/>
    <property type="evidence" value="ECO:0007669"/>
    <property type="project" value="UniProtKB-KW"/>
</dbReference>
<evidence type="ECO:0000313" key="23">
    <source>
        <dbReference type="Proteomes" id="UP001370490"/>
    </source>
</evidence>
<dbReference type="CDD" id="cd00028">
    <property type="entry name" value="B_lectin"/>
    <property type="match status" value="1"/>
</dbReference>
<feature type="domain" description="Bulb-type lectin" evidence="20">
    <location>
        <begin position="1"/>
        <end position="119"/>
    </location>
</feature>
<keyword evidence="8" id="KW-0430">Lectin</keyword>
<keyword evidence="5" id="KW-0808">Transferase</keyword>
<dbReference type="FunFam" id="2.90.10.10:FF:000016">
    <property type="entry name" value="G-type lectin S-receptor-like serine/threonine-protein kinase"/>
    <property type="match status" value="1"/>
</dbReference>
<dbReference type="Gene3D" id="1.10.510.10">
    <property type="entry name" value="Transferase(Phosphotransferase) domain 1"/>
    <property type="match status" value="2"/>
</dbReference>
<dbReference type="InterPro" id="IPR001480">
    <property type="entry name" value="Bulb-type_lectin_dom"/>
</dbReference>
<gene>
    <name evidence="22" type="ORF">RJ641_027226</name>
</gene>
<keyword evidence="7" id="KW-0732">Signal</keyword>
<evidence type="ECO:0000256" key="3">
    <source>
        <dbReference type="ARBA" id="ARBA00022475"/>
    </source>
</evidence>
<evidence type="ECO:0000256" key="5">
    <source>
        <dbReference type="ARBA" id="ARBA00022679"/>
    </source>
</evidence>
<keyword evidence="3" id="KW-1003">Cell membrane</keyword>
<keyword evidence="6" id="KW-0812">Transmembrane</keyword>
<comment type="subcellular location">
    <subcellularLocation>
        <location evidence="1">Cell membrane</location>
        <topology evidence="1">Single-pass type I membrane protein</topology>
    </subcellularLocation>
</comment>
<name>A0AAN8ZHZ0_9MAGN</name>
<keyword evidence="23" id="KW-1185">Reference proteome</keyword>
<dbReference type="InterPro" id="IPR036426">
    <property type="entry name" value="Bulb-type_lectin_dom_sf"/>
</dbReference>
<evidence type="ECO:0000256" key="16">
    <source>
        <dbReference type="ARBA" id="ARBA00023170"/>
    </source>
</evidence>
<dbReference type="InterPro" id="IPR011009">
    <property type="entry name" value="Kinase-like_dom_sf"/>
</dbReference>
<dbReference type="SUPFAM" id="SSF51110">
    <property type="entry name" value="alpha-D-mannose-specific plant lectins"/>
    <property type="match status" value="2"/>
</dbReference>
<dbReference type="AlphaFoldDB" id="A0AAN8ZHZ0"/>
<dbReference type="EMBL" id="JBAMMX010000004">
    <property type="protein sequence ID" value="KAK6941849.1"/>
    <property type="molecule type" value="Genomic_DNA"/>
</dbReference>
<evidence type="ECO:0000256" key="17">
    <source>
        <dbReference type="ARBA" id="ARBA00023180"/>
    </source>
</evidence>
<dbReference type="PROSITE" id="PS50927">
    <property type="entry name" value="BULB_LECTIN"/>
    <property type="match status" value="1"/>
</dbReference>
<evidence type="ECO:0000256" key="15">
    <source>
        <dbReference type="ARBA" id="ARBA00023157"/>
    </source>
</evidence>
<evidence type="ECO:0000256" key="7">
    <source>
        <dbReference type="ARBA" id="ARBA00022729"/>
    </source>
</evidence>
<dbReference type="GO" id="GO:0005886">
    <property type="term" value="C:plasma membrane"/>
    <property type="evidence" value="ECO:0007669"/>
    <property type="project" value="UniProtKB-SubCell"/>
</dbReference>
<dbReference type="InterPro" id="IPR001245">
    <property type="entry name" value="Ser-Thr/Tyr_kinase_cat_dom"/>
</dbReference>
<dbReference type="InterPro" id="IPR003609">
    <property type="entry name" value="Pan_app"/>
</dbReference>
<dbReference type="Gene3D" id="2.90.10.10">
    <property type="entry name" value="Bulb-type lectin domain"/>
    <property type="match status" value="2"/>
</dbReference>
<keyword evidence="11" id="KW-0418">Kinase</keyword>
<dbReference type="GO" id="GO:0005524">
    <property type="term" value="F:ATP binding"/>
    <property type="evidence" value="ECO:0007669"/>
    <property type="project" value="UniProtKB-KW"/>
</dbReference>
<dbReference type="PANTHER" id="PTHR47974">
    <property type="entry name" value="OS07G0415500 PROTEIN"/>
    <property type="match status" value="1"/>
</dbReference>
<keyword evidence="14" id="KW-0472">Membrane</keyword>
<comment type="catalytic activity">
    <reaction evidence="18">
        <text>L-threonyl-[protein] + ATP = O-phospho-L-threonyl-[protein] + ADP + H(+)</text>
        <dbReference type="Rhea" id="RHEA:46608"/>
        <dbReference type="Rhea" id="RHEA-COMP:11060"/>
        <dbReference type="Rhea" id="RHEA-COMP:11605"/>
        <dbReference type="ChEBI" id="CHEBI:15378"/>
        <dbReference type="ChEBI" id="CHEBI:30013"/>
        <dbReference type="ChEBI" id="CHEBI:30616"/>
        <dbReference type="ChEBI" id="CHEBI:61977"/>
        <dbReference type="ChEBI" id="CHEBI:456216"/>
        <dbReference type="EC" id="2.7.11.1"/>
    </reaction>
</comment>
<evidence type="ECO:0000256" key="2">
    <source>
        <dbReference type="ARBA" id="ARBA00012513"/>
    </source>
</evidence>
<keyword evidence="9" id="KW-0677">Repeat</keyword>
<feature type="domain" description="Apple" evidence="21">
    <location>
        <begin position="236"/>
        <end position="316"/>
    </location>
</feature>
<accession>A0AAN8ZHZ0</accession>
<evidence type="ECO:0000256" key="18">
    <source>
        <dbReference type="ARBA" id="ARBA00047899"/>
    </source>
</evidence>
<keyword evidence="13" id="KW-1133">Transmembrane helix</keyword>
<dbReference type="Proteomes" id="UP001370490">
    <property type="component" value="Unassembled WGS sequence"/>
</dbReference>
<evidence type="ECO:0000256" key="11">
    <source>
        <dbReference type="ARBA" id="ARBA00022777"/>
    </source>
</evidence>
<dbReference type="SMART" id="SM00473">
    <property type="entry name" value="PAN_AP"/>
    <property type="match status" value="1"/>
</dbReference>
<evidence type="ECO:0000259" key="20">
    <source>
        <dbReference type="PROSITE" id="PS50927"/>
    </source>
</evidence>
<evidence type="ECO:0000256" key="6">
    <source>
        <dbReference type="ARBA" id="ARBA00022692"/>
    </source>
</evidence>
<dbReference type="EC" id="2.7.11.1" evidence="2"/>
<reference evidence="22 23" key="1">
    <citation type="submission" date="2023-12" db="EMBL/GenBank/DDBJ databases">
        <title>A high-quality genome assembly for Dillenia turbinata (Dilleniales).</title>
        <authorList>
            <person name="Chanderbali A."/>
        </authorList>
    </citation>
    <scope>NUCLEOTIDE SEQUENCE [LARGE SCALE GENOMIC DNA]</scope>
    <source>
        <strain evidence="22">LSX21</strain>
        <tissue evidence="22">Leaf</tissue>
    </source>
</reference>
<comment type="caution">
    <text evidence="22">The sequence shown here is derived from an EMBL/GenBank/DDBJ whole genome shotgun (WGS) entry which is preliminary data.</text>
</comment>
<evidence type="ECO:0000256" key="4">
    <source>
        <dbReference type="ARBA" id="ARBA00022527"/>
    </source>
</evidence>
<proteinExistence type="predicted"/>
<evidence type="ECO:0000313" key="22">
    <source>
        <dbReference type="EMBL" id="KAK6941849.1"/>
    </source>
</evidence>
<evidence type="ECO:0000256" key="10">
    <source>
        <dbReference type="ARBA" id="ARBA00022741"/>
    </source>
</evidence>
<dbReference type="PANTHER" id="PTHR47974:SF13">
    <property type="entry name" value="G-TYPE LECTIN S-RECEPTOR-LIKE SERINE_THREONINE-PROTEIN KINASE SD3-1"/>
    <property type="match status" value="1"/>
</dbReference>
<comment type="catalytic activity">
    <reaction evidence="19">
        <text>L-seryl-[protein] + ATP = O-phospho-L-seryl-[protein] + ADP + H(+)</text>
        <dbReference type="Rhea" id="RHEA:17989"/>
        <dbReference type="Rhea" id="RHEA-COMP:9863"/>
        <dbReference type="Rhea" id="RHEA-COMP:11604"/>
        <dbReference type="ChEBI" id="CHEBI:15378"/>
        <dbReference type="ChEBI" id="CHEBI:29999"/>
        <dbReference type="ChEBI" id="CHEBI:30616"/>
        <dbReference type="ChEBI" id="CHEBI:83421"/>
        <dbReference type="ChEBI" id="CHEBI:456216"/>
        <dbReference type="EC" id="2.7.11.1"/>
    </reaction>
</comment>
<keyword evidence="16" id="KW-0675">Receptor</keyword>
<organism evidence="22 23">
    <name type="scientific">Dillenia turbinata</name>
    <dbReference type="NCBI Taxonomy" id="194707"/>
    <lineage>
        <taxon>Eukaryota</taxon>
        <taxon>Viridiplantae</taxon>
        <taxon>Streptophyta</taxon>
        <taxon>Embryophyta</taxon>
        <taxon>Tracheophyta</taxon>
        <taxon>Spermatophyta</taxon>
        <taxon>Magnoliopsida</taxon>
        <taxon>eudicotyledons</taxon>
        <taxon>Gunneridae</taxon>
        <taxon>Pentapetalae</taxon>
        <taxon>Dilleniales</taxon>
        <taxon>Dilleniaceae</taxon>
        <taxon>Dillenia</taxon>
    </lineage>
</organism>
<dbReference type="PROSITE" id="PS50948">
    <property type="entry name" value="PAN"/>
    <property type="match status" value="1"/>
</dbReference>
<keyword evidence="17" id="KW-0325">Glycoprotein</keyword>
<evidence type="ECO:0000259" key="21">
    <source>
        <dbReference type="PROSITE" id="PS50948"/>
    </source>
</evidence>
<sequence length="555" mass="62418">MLYVSENKFWVSSNGDFTLGFFSHSDQPNQYGVGIRYNSNSIPHDKQTLVWVAGGDLHVSNQSYFQLTNEGNLVLCNSNGIIAWTSGNSNFSVAFAVLGNDGNLVLMSKSQKIVWRSFDTPYNVLLPGQILPVDRTLRAARQNSVSSYYTLMIDADELQLRWETSVSYWKSGTARHPVNYAVVTADGALQLVDRSSEPVWSAFAQDHNDSDVNFRCPFSLTLESNSRCLAPNLLKCESHVDMVQLEYTLLYGIHPPNETVTFLSLKQCKDLCIKDADCVAVTYMNDGTAQCRMEKTIHLSGYSFPSMKAVSFVKKCSFSNPLSVNPKKASTSFSNKDLTENFKHRIGPTMFKGMLSEKTLVSVKDLKATTEKRRMGLWIDIGDSKLSKKLSWRKRFRICLSVARAISYLHSNCREFISHGNLKCENVVPDENFEAKVTEFGLGIVYGEALTTADGVVADFGKMIVMLVIGKRDEDVFRWVYRKWADGQGDHVVDKRIEGGLDSEELERVLRIAFWCLQVDERMRPSMGEVVKVLEGTLSVDPPSPPIFHQDEVDE</sequence>
<evidence type="ECO:0000256" key="13">
    <source>
        <dbReference type="ARBA" id="ARBA00022989"/>
    </source>
</evidence>
<dbReference type="GO" id="GO:0004674">
    <property type="term" value="F:protein serine/threonine kinase activity"/>
    <property type="evidence" value="ECO:0007669"/>
    <property type="project" value="UniProtKB-KW"/>
</dbReference>
<dbReference type="Pfam" id="PF07714">
    <property type="entry name" value="PK_Tyr_Ser-Thr"/>
    <property type="match status" value="1"/>
</dbReference>
<dbReference type="SMART" id="SM00108">
    <property type="entry name" value="B_lectin"/>
    <property type="match status" value="1"/>
</dbReference>
<keyword evidence="15" id="KW-1015">Disulfide bond</keyword>
<evidence type="ECO:0000256" key="14">
    <source>
        <dbReference type="ARBA" id="ARBA00023136"/>
    </source>
</evidence>
<evidence type="ECO:0000256" key="12">
    <source>
        <dbReference type="ARBA" id="ARBA00022840"/>
    </source>
</evidence>
<evidence type="ECO:0000256" key="9">
    <source>
        <dbReference type="ARBA" id="ARBA00022737"/>
    </source>
</evidence>
<keyword evidence="4" id="KW-0723">Serine/threonine-protein kinase</keyword>